<keyword evidence="2" id="KW-0378">Hydrolase</keyword>
<dbReference type="PANTHER" id="PTHR11215:SF1">
    <property type="entry name" value="MYG1 EXONUCLEASE"/>
    <property type="match status" value="1"/>
</dbReference>
<dbReference type="Pfam" id="PF03690">
    <property type="entry name" value="MYG1_exonuc"/>
    <property type="match status" value="1"/>
</dbReference>
<name>A0A146KC59_9EUKA</name>
<sequence>GDFHTDECMAIFLVRQLFDIASIQRTRDQNAIDQADIVLDVGAVYDKKKLRFDHHQNGFQEYFENSKVLLCACGLIYRDFGKQILQNLLSKQQIVVSDDKIQFAYQHMYQKLIQQIDGGDNGVEQYSEHQKSNYSTSSTTLHSRIQRLNKIGTFEQACQVCEQEFMEQFQYFTLTALTKFEYVDQLFKTRFQTHKSGRCLEGDEVSGLLIDYFQLVYQCDILYVFFQRKDLQWGIKALNTDGFKLKRALAEEWRGLRDQELSEKSGIKNGVFVHKSGFLGVWQTREAIIEVIDKMIPE</sequence>
<dbReference type="EMBL" id="GDID01002206">
    <property type="protein sequence ID" value="JAP94400.1"/>
    <property type="molecule type" value="Transcribed_RNA"/>
</dbReference>
<dbReference type="GO" id="GO:0005737">
    <property type="term" value="C:cytoplasm"/>
    <property type="evidence" value="ECO:0007669"/>
    <property type="project" value="TreeGrafter"/>
</dbReference>
<comment type="similarity">
    <text evidence="1">Belongs to the MYG1 family.</text>
</comment>
<dbReference type="GO" id="GO:0016787">
    <property type="term" value="F:hydrolase activity"/>
    <property type="evidence" value="ECO:0007669"/>
    <property type="project" value="UniProtKB-KW"/>
</dbReference>
<gene>
    <name evidence="2" type="ORF">TPC1_12961</name>
</gene>
<dbReference type="GO" id="GO:0005634">
    <property type="term" value="C:nucleus"/>
    <property type="evidence" value="ECO:0007669"/>
    <property type="project" value="TreeGrafter"/>
</dbReference>
<organism evidence="2">
    <name type="scientific">Trepomonas sp. PC1</name>
    <dbReference type="NCBI Taxonomy" id="1076344"/>
    <lineage>
        <taxon>Eukaryota</taxon>
        <taxon>Metamonada</taxon>
        <taxon>Diplomonadida</taxon>
        <taxon>Hexamitidae</taxon>
        <taxon>Hexamitinae</taxon>
        <taxon>Trepomonas</taxon>
    </lineage>
</organism>
<evidence type="ECO:0000313" key="2">
    <source>
        <dbReference type="EMBL" id="JAP94400.1"/>
    </source>
</evidence>
<proteinExistence type="inferred from homology"/>
<protein>
    <submittedName>
        <fullName evidence="2">Metal-dependent protein hydrolase</fullName>
    </submittedName>
</protein>
<feature type="non-terminal residue" evidence="2">
    <location>
        <position position="1"/>
    </location>
</feature>
<dbReference type="AlphaFoldDB" id="A0A146KC59"/>
<evidence type="ECO:0000256" key="1">
    <source>
        <dbReference type="ARBA" id="ARBA00010105"/>
    </source>
</evidence>
<dbReference type="InterPro" id="IPR003226">
    <property type="entry name" value="MYG1_exonuclease"/>
</dbReference>
<accession>A0A146KC59</accession>
<reference evidence="2" key="1">
    <citation type="submission" date="2015-07" db="EMBL/GenBank/DDBJ databases">
        <title>Adaptation to a free-living lifestyle via gene acquisitions in the diplomonad Trepomonas sp. PC1.</title>
        <authorList>
            <person name="Xu F."/>
            <person name="Jerlstrom-Hultqvist J."/>
            <person name="Kolisko M."/>
            <person name="Simpson A.G.B."/>
            <person name="Roger A.J."/>
            <person name="Svard S.G."/>
            <person name="Andersson J.O."/>
        </authorList>
    </citation>
    <scope>NUCLEOTIDE SEQUENCE</scope>
    <source>
        <strain evidence="2">PC1</strain>
    </source>
</reference>
<dbReference type="PANTHER" id="PTHR11215">
    <property type="entry name" value="METAL DEPENDENT HYDROLASE - RELATED"/>
    <property type="match status" value="1"/>
</dbReference>